<dbReference type="Gene3D" id="3.80.10.10">
    <property type="entry name" value="Ribonuclease Inhibitor"/>
    <property type="match status" value="1"/>
</dbReference>
<evidence type="ECO:0000256" key="3">
    <source>
        <dbReference type="SAM" id="MobiDB-lite"/>
    </source>
</evidence>
<sequence>TSETSTTTATTTSTTETSTTETSTTTVTSTTSETSSTTETSTTTETSSTTSTITTMGVFSSSSTTASSGSTLTTTSGTTAMLTMTTFLSTTSTTTAPVPECIATFSANNTNLFFACPSSSNLSILPISGYNLPMLTRVTSLSVQGYNGSRGPLVQLPSNICFFTNLRILNVSFNRINLVDSELIYSNPSCLNNLRVLDLSSNYLRDYPSLLLRSTQIIEEVFLQNNQITSFDLGSIIIVSISINLSNNEISKITNNANINVSTYTSSFSASVDLTNNSEIIDVTDSIYEMYGACYEIQQIFNTSLPQIVSILTMSFLNINFARSKINCTCDQYYIQQSFLYSFNMSLSSTYALSNTMCTDQTLFYNNSNIAACNRSSVNFATTMPRLCILNSNNGNISLVNVADNITQTYPYYLPQIVNNSYCLFTFYSGGNRMSIDCVNESSTLTAISSFALNSIYFQNITQVSINNQNSVSELPAYLCSLPSNTIDLSNQSFSILNSTTFPCSSNNTVQNINLAYNQVNVVNLTLSNWISIDLTSNNLAQFPYSLFDSNESTISSTLLSPRTLSVSSNQLTEFDLFVYTYADTNTNLQNNPFSTTLDGYTIINNYQKRSLVIGSLSANVMLPNQMRFLLNDQVAQDYNTCTSNSLNYLIAIFEQIKSSNSSAVDIECDCSSIYIKEYFNSLNSSDKITNRFQCSNTSSLTIIQFENLTETNCLSNITLSPNRLCQFARLATSTVSNSNASGQSLSIILGSVLGSLGFLLLLAIIIGACYYIRKSSIKNARIVSYPNNSRYTDNNRLDAHIQTRNVRWPQNFALLDLMPVPPPPPRTPRPENTRNSKYFLPTKQSRRSAARNSPSYYTASVDLSQLDSIRHQRRRQRPNDPPIDHDAN</sequence>
<keyword evidence="2" id="KW-0677">Repeat</keyword>
<feature type="non-terminal residue" evidence="5">
    <location>
        <position position="1"/>
    </location>
</feature>
<keyword evidence="1" id="KW-0433">Leucine-rich repeat</keyword>
<feature type="transmembrane region" description="Helical" evidence="4">
    <location>
        <begin position="748"/>
        <end position="773"/>
    </location>
</feature>
<keyword evidence="4" id="KW-0472">Membrane</keyword>
<reference evidence="5" key="1">
    <citation type="submission" date="2021-02" db="EMBL/GenBank/DDBJ databases">
        <authorList>
            <person name="Nowell W R."/>
        </authorList>
    </citation>
    <scope>NUCLEOTIDE SEQUENCE</scope>
</reference>
<proteinExistence type="predicted"/>
<feature type="region of interest" description="Disordered" evidence="3">
    <location>
        <begin position="818"/>
        <end position="889"/>
    </location>
</feature>
<organism evidence="5 6">
    <name type="scientific">Rotaria socialis</name>
    <dbReference type="NCBI Taxonomy" id="392032"/>
    <lineage>
        <taxon>Eukaryota</taxon>
        <taxon>Metazoa</taxon>
        <taxon>Spiralia</taxon>
        <taxon>Gnathifera</taxon>
        <taxon>Rotifera</taxon>
        <taxon>Eurotatoria</taxon>
        <taxon>Bdelloidea</taxon>
        <taxon>Philodinida</taxon>
        <taxon>Philodinidae</taxon>
        <taxon>Rotaria</taxon>
    </lineage>
</organism>
<dbReference type="SMART" id="SM00369">
    <property type="entry name" value="LRR_TYP"/>
    <property type="match status" value="3"/>
</dbReference>
<dbReference type="InterPro" id="IPR001611">
    <property type="entry name" value="Leu-rich_rpt"/>
</dbReference>
<evidence type="ECO:0000313" key="6">
    <source>
        <dbReference type="Proteomes" id="UP000663838"/>
    </source>
</evidence>
<evidence type="ECO:0000256" key="4">
    <source>
        <dbReference type="SAM" id="Phobius"/>
    </source>
</evidence>
<keyword evidence="4" id="KW-1133">Transmembrane helix</keyword>
<feature type="compositionally biased region" description="Polar residues" evidence="3">
    <location>
        <begin position="851"/>
        <end position="868"/>
    </location>
</feature>
<name>A0A821U077_9BILA</name>
<keyword evidence="4" id="KW-0812">Transmembrane</keyword>
<dbReference type="SUPFAM" id="SSF52047">
    <property type="entry name" value="RNI-like"/>
    <property type="match status" value="1"/>
</dbReference>
<dbReference type="AlphaFoldDB" id="A0A821U077"/>
<dbReference type="PROSITE" id="PS51450">
    <property type="entry name" value="LRR"/>
    <property type="match status" value="1"/>
</dbReference>
<evidence type="ECO:0000313" key="5">
    <source>
        <dbReference type="EMBL" id="CAF4882516.1"/>
    </source>
</evidence>
<comment type="caution">
    <text evidence="5">The sequence shown here is derived from an EMBL/GenBank/DDBJ whole genome shotgun (WGS) entry which is preliminary data.</text>
</comment>
<dbReference type="InterPro" id="IPR003591">
    <property type="entry name" value="Leu-rich_rpt_typical-subtyp"/>
</dbReference>
<accession>A0A821U077</accession>
<feature type="region of interest" description="Disordered" evidence="3">
    <location>
        <begin position="1"/>
        <end position="55"/>
    </location>
</feature>
<evidence type="ECO:0000256" key="1">
    <source>
        <dbReference type="ARBA" id="ARBA00022614"/>
    </source>
</evidence>
<dbReference type="InterPro" id="IPR032675">
    <property type="entry name" value="LRR_dom_sf"/>
</dbReference>
<gene>
    <name evidence="5" type="ORF">TOA249_LOCUS29368</name>
</gene>
<dbReference type="Proteomes" id="UP000663838">
    <property type="component" value="Unassembled WGS sequence"/>
</dbReference>
<evidence type="ECO:0000256" key="2">
    <source>
        <dbReference type="ARBA" id="ARBA00022737"/>
    </source>
</evidence>
<protein>
    <submittedName>
        <fullName evidence="5">Uncharacterized protein</fullName>
    </submittedName>
</protein>
<dbReference type="EMBL" id="CAJOBS010004501">
    <property type="protein sequence ID" value="CAF4882516.1"/>
    <property type="molecule type" value="Genomic_DNA"/>
</dbReference>